<accession>A0A645GWV3</accession>
<gene>
    <name evidence="2" type="ORF">SDC9_178845</name>
</gene>
<name>A0A645GWV3_9ZZZZ</name>
<organism evidence="2">
    <name type="scientific">bioreactor metagenome</name>
    <dbReference type="NCBI Taxonomy" id="1076179"/>
    <lineage>
        <taxon>unclassified sequences</taxon>
        <taxon>metagenomes</taxon>
        <taxon>ecological metagenomes</taxon>
    </lineage>
</organism>
<feature type="domain" description="BT-3044-like C-terminal" evidence="1">
    <location>
        <begin position="2"/>
        <end position="109"/>
    </location>
</feature>
<proteinExistence type="predicted"/>
<dbReference type="EMBL" id="VSSQ01082873">
    <property type="protein sequence ID" value="MPN31371.1"/>
    <property type="molecule type" value="Genomic_DNA"/>
</dbReference>
<dbReference type="AlphaFoldDB" id="A0A645GWV3"/>
<dbReference type="Pfam" id="PF14274">
    <property type="entry name" value="BT_3044-like_C"/>
    <property type="match status" value="1"/>
</dbReference>
<dbReference type="InterPro" id="IPR025371">
    <property type="entry name" value="BT_3044-like_C"/>
</dbReference>
<comment type="caution">
    <text evidence="2">The sequence shown here is derived from an EMBL/GenBank/DDBJ whole genome shotgun (WGS) entry which is preliminary data.</text>
</comment>
<sequence>MTKNSVRLYAGSQTQVISTATVEDIERYSIILTVDENNKVQITPYGTIEVEQLDGGDEWNKYEEAKTYTDTKIVKRFYLYYRYRTIRTPATSTQPAVWNNWITIKETLRRME</sequence>
<evidence type="ECO:0000313" key="2">
    <source>
        <dbReference type="EMBL" id="MPN31371.1"/>
    </source>
</evidence>
<protein>
    <recommendedName>
        <fullName evidence="1">BT-3044-like C-terminal domain-containing protein</fullName>
    </recommendedName>
</protein>
<evidence type="ECO:0000259" key="1">
    <source>
        <dbReference type="Pfam" id="PF14274"/>
    </source>
</evidence>
<reference evidence="2" key="1">
    <citation type="submission" date="2019-08" db="EMBL/GenBank/DDBJ databases">
        <authorList>
            <person name="Kucharzyk K."/>
            <person name="Murdoch R.W."/>
            <person name="Higgins S."/>
            <person name="Loffler F."/>
        </authorList>
    </citation>
    <scope>NUCLEOTIDE SEQUENCE</scope>
</reference>